<organism evidence="2 3">
    <name type="scientific">Streptomyces spectabilis</name>
    <dbReference type="NCBI Taxonomy" id="68270"/>
    <lineage>
        <taxon>Bacteria</taxon>
        <taxon>Bacillati</taxon>
        <taxon>Actinomycetota</taxon>
        <taxon>Actinomycetes</taxon>
        <taxon>Kitasatosporales</taxon>
        <taxon>Streptomycetaceae</taxon>
        <taxon>Streptomyces</taxon>
    </lineage>
</organism>
<protein>
    <submittedName>
        <fullName evidence="2">Pyruvate/2-oxoglutarate dehydrogenase complex dihydrolipoamide acyltransferase (E2) component</fullName>
    </submittedName>
</protein>
<feature type="compositionally biased region" description="Low complexity" evidence="1">
    <location>
        <begin position="47"/>
        <end position="56"/>
    </location>
</feature>
<feature type="compositionally biased region" description="Low complexity" evidence="1">
    <location>
        <begin position="125"/>
        <end position="136"/>
    </location>
</feature>
<name>A0A7W8B352_STRST</name>
<evidence type="ECO:0000313" key="3">
    <source>
        <dbReference type="Proteomes" id="UP000549009"/>
    </source>
</evidence>
<sequence length="153" mass="16895">MRVATTGALPQRQQCGDARRDDRILLDTGQDCPRCEDRQAHRRAQRHAVAAAVDAAMPGASEAERRAAADRQLHQNVTAQAWIREHRWAQVREQQAAAAQARAEAAAAQLAFEVPAAPTAPVVLPRRTRRLSSPLRNRGPPTATSIRRWSSRT</sequence>
<dbReference type="RefSeq" id="WP_184926400.1">
    <property type="nucleotide sequence ID" value="NZ_BMSQ01000033.1"/>
</dbReference>
<reference evidence="2 3" key="1">
    <citation type="submission" date="2020-08" db="EMBL/GenBank/DDBJ databases">
        <title>Genomic Encyclopedia of Type Strains, Phase III (KMG-III): the genomes of soil and plant-associated and newly described type strains.</title>
        <authorList>
            <person name="Whitman W."/>
        </authorList>
    </citation>
    <scope>NUCLEOTIDE SEQUENCE [LARGE SCALE GENOMIC DNA]</scope>
    <source>
        <strain evidence="2 3">CECT 3146</strain>
    </source>
</reference>
<dbReference type="AlphaFoldDB" id="A0A7W8B352"/>
<proteinExistence type="predicted"/>
<feature type="compositionally biased region" description="Basic and acidic residues" evidence="1">
    <location>
        <begin position="62"/>
        <end position="71"/>
    </location>
</feature>
<feature type="region of interest" description="Disordered" evidence="1">
    <location>
        <begin position="125"/>
        <end position="153"/>
    </location>
</feature>
<dbReference type="Proteomes" id="UP000549009">
    <property type="component" value="Unassembled WGS sequence"/>
</dbReference>
<keyword evidence="2" id="KW-0808">Transferase</keyword>
<evidence type="ECO:0000256" key="1">
    <source>
        <dbReference type="SAM" id="MobiDB-lite"/>
    </source>
</evidence>
<evidence type="ECO:0000313" key="2">
    <source>
        <dbReference type="EMBL" id="MBB5109441.1"/>
    </source>
</evidence>
<keyword evidence="2" id="KW-0012">Acyltransferase</keyword>
<dbReference type="GO" id="GO:0016746">
    <property type="term" value="F:acyltransferase activity"/>
    <property type="evidence" value="ECO:0007669"/>
    <property type="project" value="UniProtKB-KW"/>
</dbReference>
<accession>A0A7W8B352</accession>
<keyword evidence="2" id="KW-0670">Pyruvate</keyword>
<dbReference type="EMBL" id="JACHJD010000028">
    <property type="protein sequence ID" value="MBB5109441.1"/>
    <property type="molecule type" value="Genomic_DNA"/>
</dbReference>
<comment type="caution">
    <text evidence="2">The sequence shown here is derived from an EMBL/GenBank/DDBJ whole genome shotgun (WGS) entry which is preliminary data.</text>
</comment>
<keyword evidence="3" id="KW-1185">Reference proteome</keyword>
<feature type="region of interest" description="Disordered" evidence="1">
    <location>
        <begin position="47"/>
        <end position="71"/>
    </location>
</feature>
<feature type="compositionally biased region" description="Polar residues" evidence="1">
    <location>
        <begin position="142"/>
        <end position="153"/>
    </location>
</feature>
<gene>
    <name evidence="2" type="ORF">FHS40_008569</name>
</gene>